<evidence type="ECO:0000313" key="2">
    <source>
        <dbReference type="EMBL" id="KAF1955281.1"/>
    </source>
</evidence>
<name>A0A6A5TRL7_9PLEO</name>
<dbReference type="InterPro" id="IPR051678">
    <property type="entry name" value="AGP_Transferase"/>
</dbReference>
<dbReference type="Pfam" id="PF01636">
    <property type="entry name" value="APH"/>
    <property type="match status" value="1"/>
</dbReference>
<proteinExistence type="predicted"/>
<organism evidence="2 3">
    <name type="scientific">Byssothecium circinans</name>
    <dbReference type="NCBI Taxonomy" id="147558"/>
    <lineage>
        <taxon>Eukaryota</taxon>
        <taxon>Fungi</taxon>
        <taxon>Dikarya</taxon>
        <taxon>Ascomycota</taxon>
        <taxon>Pezizomycotina</taxon>
        <taxon>Dothideomycetes</taxon>
        <taxon>Pleosporomycetidae</taxon>
        <taxon>Pleosporales</taxon>
        <taxon>Massarineae</taxon>
        <taxon>Massarinaceae</taxon>
        <taxon>Byssothecium</taxon>
    </lineage>
</organism>
<evidence type="ECO:0000259" key="1">
    <source>
        <dbReference type="Pfam" id="PF01636"/>
    </source>
</evidence>
<dbReference type="PANTHER" id="PTHR21310:SF39">
    <property type="entry name" value="AMINOGLYCOSIDE PHOSPHOTRANSFERASE DOMAIN-CONTAINING PROTEIN"/>
    <property type="match status" value="1"/>
</dbReference>
<dbReference type="EMBL" id="ML976995">
    <property type="protein sequence ID" value="KAF1955281.1"/>
    <property type="molecule type" value="Genomic_DNA"/>
</dbReference>
<dbReference type="AlphaFoldDB" id="A0A6A5TRL7"/>
<feature type="non-terminal residue" evidence="2">
    <location>
        <position position="217"/>
    </location>
</feature>
<feature type="non-terminal residue" evidence="2">
    <location>
        <position position="1"/>
    </location>
</feature>
<sequence>YGNKVIPISDKAVVKYGRGVKIEEFNNLEQAYHLLDPSIVRVPQPYRFFEDDDIGYLVMIYMKGNIIEEITDPFHISQIGRALRHFSSFQSTRPGPLGGGISRGLLWGEGTTPEYSLHGSVENLEHWFNRRLKHNGLCLSFKECDFVLCHLDIAPRNMLWLPGESTSLAIVDWASAGYYPRMFEWCLLNIFSGKDGRFQDLVKETMEPFTEWEKESQ</sequence>
<protein>
    <recommendedName>
        <fullName evidence="1">Aminoglycoside phosphotransferase domain-containing protein</fullName>
    </recommendedName>
</protein>
<keyword evidence="3" id="KW-1185">Reference proteome</keyword>
<accession>A0A6A5TRL7</accession>
<dbReference type="SUPFAM" id="SSF56112">
    <property type="entry name" value="Protein kinase-like (PK-like)"/>
    <property type="match status" value="1"/>
</dbReference>
<evidence type="ECO:0000313" key="3">
    <source>
        <dbReference type="Proteomes" id="UP000800035"/>
    </source>
</evidence>
<dbReference type="InterPro" id="IPR002575">
    <property type="entry name" value="Aminoglycoside_PTrfase"/>
</dbReference>
<dbReference type="InterPro" id="IPR011009">
    <property type="entry name" value="Kinase-like_dom_sf"/>
</dbReference>
<reference evidence="2" key="1">
    <citation type="journal article" date="2020" name="Stud. Mycol.">
        <title>101 Dothideomycetes genomes: a test case for predicting lifestyles and emergence of pathogens.</title>
        <authorList>
            <person name="Haridas S."/>
            <person name="Albert R."/>
            <person name="Binder M."/>
            <person name="Bloem J."/>
            <person name="Labutti K."/>
            <person name="Salamov A."/>
            <person name="Andreopoulos B."/>
            <person name="Baker S."/>
            <person name="Barry K."/>
            <person name="Bills G."/>
            <person name="Bluhm B."/>
            <person name="Cannon C."/>
            <person name="Castanera R."/>
            <person name="Culley D."/>
            <person name="Daum C."/>
            <person name="Ezra D."/>
            <person name="Gonzalez J."/>
            <person name="Henrissat B."/>
            <person name="Kuo A."/>
            <person name="Liang C."/>
            <person name="Lipzen A."/>
            <person name="Lutzoni F."/>
            <person name="Magnuson J."/>
            <person name="Mondo S."/>
            <person name="Nolan M."/>
            <person name="Ohm R."/>
            <person name="Pangilinan J."/>
            <person name="Park H.-J."/>
            <person name="Ramirez L."/>
            <person name="Alfaro M."/>
            <person name="Sun H."/>
            <person name="Tritt A."/>
            <person name="Yoshinaga Y."/>
            <person name="Zwiers L.-H."/>
            <person name="Turgeon B."/>
            <person name="Goodwin S."/>
            <person name="Spatafora J."/>
            <person name="Crous P."/>
            <person name="Grigoriev I."/>
        </authorList>
    </citation>
    <scope>NUCLEOTIDE SEQUENCE</scope>
    <source>
        <strain evidence="2">CBS 675.92</strain>
    </source>
</reference>
<dbReference type="PANTHER" id="PTHR21310">
    <property type="entry name" value="AMINOGLYCOSIDE PHOSPHOTRANSFERASE-RELATED-RELATED"/>
    <property type="match status" value="1"/>
</dbReference>
<dbReference type="OrthoDB" id="3250044at2759"/>
<dbReference type="Gene3D" id="3.90.1200.10">
    <property type="match status" value="1"/>
</dbReference>
<feature type="domain" description="Aminoglycoside phosphotransferase" evidence="1">
    <location>
        <begin position="29"/>
        <end position="184"/>
    </location>
</feature>
<dbReference type="Proteomes" id="UP000800035">
    <property type="component" value="Unassembled WGS sequence"/>
</dbReference>
<gene>
    <name evidence="2" type="ORF">CC80DRAFT_356205</name>
</gene>